<name>K5BEZ2_MYCHD</name>
<protein>
    <submittedName>
        <fullName evidence="1">Uncharacterized protein</fullName>
    </submittedName>
</protein>
<dbReference type="Proteomes" id="UP000006265">
    <property type="component" value="Unassembled WGS sequence"/>
</dbReference>
<reference evidence="1 2" key="1">
    <citation type="journal article" date="2012" name="J. Bacteriol.">
        <title>Genome sequence of Mycobacterium hassiacum DSM 44199, a rare source of heat-stable mycobacterial proteins.</title>
        <authorList>
            <person name="Tiago I."/>
            <person name="Maranha A."/>
            <person name="Mendes V."/>
            <person name="Alarico S."/>
            <person name="Moynihan P.J."/>
            <person name="Clarke A.J."/>
            <person name="Macedo-Ribeiro S."/>
            <person name="Pereira P.J."/>
            <person name="Empadinhas N."/>
        </authorList>
    </citation>
    <scope>NUCLEOTIDE SEQUENCE [LARGE SCALE GENOMIC DNA]</scope>
    <source>
        <strain evidence="2">DSM 44199 / CIP 105218 / JCM 12690 / 3849</strain>
    </source>
</reference>
<sequence>MFERLTTTATALSQRVDRITVQEFVDCSGIAEPAMLVELMGMGKPPEAITVDAPMFRCAPPPSARAPSPGRS</sequence>
<organism evidence="1 2">
    <name type="scientific">Mycolicibacterium hassiacum (strain DSM 44199 / CIP 105218 / JCM 12690 / 3849)</name>
    <name type="common">Mycobacterium hassiacum</name>
    <dbReference type="NCBI Taxonomy" id="1122247"/>
    <lineage>
        <taxon>Bacteria</taxon>
        <taxon>Bacillati</taxon>
        <taxon>Actinomycetota</taxon>
        <taxon>Actinomycetes</taxon>
        <taxon>Mycobacteriales</taxon>
        <taxon>Mycobacteriaceae</taxon>
        <taxon>Mycolicibacterium</taxon>
    </lineage>
</organism>
<dbReference type="AlphaFoldDB" id="K5BEZ2"/>
<dbReference type="EMBL" id="AMRA01000067">
    <property type="protein sequence ID" value="EKF23427.1"/>
    <property type="molecule type" value="Genomic_DNA"/>
</dbReference>
<dbReference type="STRING" id="1122247.GCA_000379865_03770"/>
<proteinExistence type="predicted"/>
<evidence type="ECO:0000313" key="2">
    <source>
        <dbReference type="Proteomes" id="UP000006265"/>
    </source>
</evidence>
<dbReference type="RefSeq" id="WP_005628105.1">
    <property type="nucleotide sequence ID" value="NZ_AMRA01000067.1"/>
</dbReference>
<keyword evidence="2" id="KW-1185">Reference proteome</keyword>
<accession>K5BEZ2</accession>
<comment type="caution">
    <text evidence="1">The sequence shown here is derived from an EMBL/GenBank/DDBJ whole genome shotgun (WGS) entry which is preliminary data.</text>
</comment>
<evidence type="ECO:0000313" key="1">
    <source>
        <dbReference type="EMBL" id="EKF23427.1"/>
    </source>
</evidence>
<dbReference type="PATRIC" id="fig|1122247.3.peg.2481"/>
<gene>
    <name evidence="1" type="ORF">C731_2581</name>
</gene>